<name>A0A2A9NMG8_9AGAR</name>
<dbReference type="EMBL" id="KZ302029">
    <property type="protein sequence ID" value="PFH49447.1"/>
    <property type="molecule type" value="Genomic_DNA"/>
</dbReference>
<keyword evidence="2" id="KW-1185">Reference proteome</keyword>
<dbReference type="AlphaFoldDB" id="A0A2A9NMG8"/>
<dbReference type="Proteomes" id="UP000242287">
    <property type="component" value="Unassembled WGS sequence"/>
</dbReference>
<sequence>MSVINLSSLPTAKSGFASKSSAVVLRDKAAASTVLHSRNILSAATSNPANFSLHEAPNTVTLLSFYFLQPFFSLTTPPPTPTPPCQMHYSRFFYIF</sequence>
<accession>A0A2A9NMG8</accession>
<evidence type="ECO:0000313" key="2">
    <source>
        <dbReference type="Proteomes" id="UP000242287"/>
    </source>
</evidence>
<organism evidence="1 2">
    <name type="scientific">Amanita thiersii Skay4041</name>
    <dbReference type="NCBI Taxonomy" id="703135"/>
    <lineage>
        <taxon>Eukaryota</taxon>
        <taxon>Fungi</taxon>
        <taxon>Dikarya</taxon>
        <taxon>Basidiomycota</taxon>
        <taxon>Agaricomycotina</taxon>
        <taxon>Agaricomycetes</taxon>
        <taxon>Agaricomycetidae</taxon>
        <taxon>Agaricales</taxon>
        <taxon>Pluteineae</taxon>
        <taxon>Amanitaceae</taxon>
        <taxon>Amanita</taxon>
    </lineage>
</organism>
<evidence type="ECO:0000313" key="1">
    <source>
        <dbReference type="EMBL" id="PFH49447.1"/>
    </source>
</evidence>
<gene>
    <name evidence="1" type="ORF">AMATHDRAFT_63207</name>
</gene>
<reference evidence="1 2" key="1">
    <citation type="submission" date="2014-02" db="EMBL/GenBank/DDBJ databases">
        <title>Transposable element dynamics among asymbiotic and ectomycorrhizal Amanita fungi.</title>
        <authorList>
            <consortium name="DOE Joint Genome Institute"/>
            <person name="Hess J."/>
            <person name="Skrede I."/>
            <person name="Wolfe B."/>
            <person name="LaButti K."/>
            <person name="Ohm R.A."/>
            <person name="Grigoriev I.V."/>
            <person name="Pringle A."/>
        </authorList>
    </citation>
    <scope>NUCLEOTIDE SEQUENCE [LARGE SCALE GENOMIC DNA]</scope>
    <source>
        <strain evidence="1 2">SKay4041</strain>
    </source>
</reference>
<protein>
    <submittedName>
        <fullName evidence="1">Uncharacterized protein</fullName>
    </submittedName>
</protein>
<proteinExistence type="predicted"/>